<protein>
    <submittedName>
        <fullName evidence="2">DUF1758 domain-containing protein</fullName>
    </submittedName>
</protein>
<feature type="region of interest" description="Disordered" evidence="1">
    <location>
        <begin position="150"/>
        <end position="179"/>
    </location>
</feature>
<sequence length="297" mass="34833">MDVLKTERKSLRASFTATANKLKQYLVTEVDAKDGDKLEYDCKVAFEVAEDYRDNILDLESKIEKLSNNGSVPILESSSEHDVVKLKLPKLELKMFSKEFLTLRNRDKEVCVRALMNDGSQRSYIEKNLATLLNLSPSGREIFSQRFFGGGTSPASEHKSYMREKQKDKRDQLPLPEEKRYERYRPFNSDWNSRHQTQYSRTENIRTSLKIVRYSCEKEGHKKENLMLRKKLVNRRGVLLRYMNKNYGVYRRINQKKKGGLSRLKMSRLRAKLTCKLERDMQESYAECCPGAPEQYN</sequence>
<dbReference type="AlphaFoldDB" id="A0A8X6UJW8"/>
<evidence type="ECO:0000313" key="2">
    <source>
        <dbReference type="EMBL" id="GFU17725.1"/>
    </source>
</evidence>
<feature type="compositionally biased region" description="Basic and acidic residues" evidence="1">
    <location>
        <begin position="156"/>
        <end position="179"/>
    </location>
</feature>
<evidence type="ECO:0000256" key="1">
    <source>
        <dbReference type="SAM" id="MobiDB-lite"/>
    </source>
</evidence>
<organism evidence="2 3">
    <name type="scientific">Nephila pilipes</name>
    <name type="common">Giant wood spider</name>
    <name type="synonym">Nephila maculata</name>
    <dbReference type="NCBI Taxonomy" id="299642"/>
    <lineage>
        <taxon>Eukaryota</taxon>
        <taxon>Metazoa</taxon>
        <taxon>Ecdysozoa</taxon>
        <taxon>Arthropoda</taxon>
        <taxon>Chelicerata</taxon>
        <taxon>Arachnida</taxon>
        <taxon>Araneae</taxon>
        <taxon>Araneomorphae</taxon>
        <taxon>Entelegynae</taxon>
        <taxon>Araneoidea</taxon>
        <taxon>Nephilidae</taxon>
        <taxon>Nephila</taxon>
    </lineage>
</organism>
<reference evidence="2" key="1">
    <citation type="submission" date="2020-08" db="EMBL/GenBank/DDBJ databases">
        <title>Multicomponent nature underlies the extraordinary mechanical properties of spider dragline silk.</title>
        <authorList>
            <person name="Kono N."/>
            <person name="Nakamura H."/>
            <person name="Mori M."/>
            <person name="Yoshida Y."/>
            <person name="Ohtoshi R."/>
            <person name="Malay A.D."/>
            <person name="Moran D.A.P."/>
            <person name="Tomita M."/>
            <person name="Numata K."/>
            <person name="Arakawa K."/>
        </authorList>
    </citation>
    <scope>NUCLEOTIDE SEQUENCE</scope>
</reference>
<proteinExistence type="predicted"/>
<accession>A0A8X6UJW8</accession>
<gene>
    <name evidence="2" type="primary">AVEN_119524_1</name>
    <name evidence="2" type="ORF">NPIL_465511</name>
</gene>
<comment type="caution">
    <text evidence="2">The sequence shown here is derived from an EMBL/GenBank/DDBJ whole genome shotgun (WGS) entry which is preliminary data.</text>
</comment>
<dbReference type="Proteomes" id="UP000887013">
    <property type="component" value="Unassembled WGS sequence"/>
</dbReference>
<keyword evidence="3" id="KW-1185">Reference proteome</keyword>
<name>A0A8X6UJW8_NEPPI</name>
<dbReference type="EMBL" id="BMAW01126639">
    <property type="protein sequence ID" value="GFU17725.1"/>
    <property type="molecule type" value="Genomic_DNA"/>
</dbReference>
<evidence type="ECO:0000313" key="3">
    <source>
        <dbReference type="Proteomes" id="UP000887013"/>
    </source>
</evidence>